<gene>
    <name evidence="8" type="ORF">1916</name>
</gene>
<evidence type="ECO:0000259" key="7">
    <source>
        <dbReference type="Pfam" id="PF04085"/>
    </source>
</evidence>
<comment type="function">
    <text evidence="5">Involved in formation and maintenance of cell shape.</text>
</comment>
<evidence type="ECO:0000256" key="3">
    <source>
        <dbReference type="ARBA" id="ARBA00022960"/>
    </source>
</evidence>
<evidence type="ECO:0000256" key="5">
    <source>
        <dbReference type="PIRNR" id="PIRNR038471"/>
    </source>
</evidence>
<dbReference type="GO" id="GO:0005886">
    <property type="term" value="C:plasma membrane"/>
    <property type="evidence" value="ECO:0007669"/>
    <property type="project" value="TreeGrafter"/>
</dbReference>
<dbReference type="Gene3D" id="2.40.10.350">
    <property type="entry name" value="Rod shape-determining protein MreC, domain 2"/>
    <property type="match status" value="1"/>
</dbReference>
<keyword evidence="9" id="KW-1185">Reference proteome</keyword>
<dbReference type="PANTHER" id="PTHR34138">
    <property type="entry name" value="CELL SHAPE-DETERMINING PROTEIN MREC"/>
    <property type="match status" value="1"/>
</dbReference>
<dbReference type="NCBIfam" id="TIGR00219">
    <property type="entry name" value="mreC"/>
    <property type="match status" value="1"/>
</dbReference>
<dbReference type="InterPro" id="IPR055342">
    <property type="entry name" value="MreC_beta-barrel_core"/>
</dbReference>
<reference evidence="8 9" key="1">
    <citation type="submission" date="2015-03" db="EMBL/GenBank/DDBJ databases">
        <authorList>
            <person name="Murphy D."/>
        </authorList>
    </citation>
    <scope>NUCLEOTIDE SEQUENCE [LARGE SCALE GENOMIC DNA]</scope>
    <source>
        <strain evidence="8 9">OL-4</strain>
    </source>
</reference>
<comment type="similarity">
    <text evidence="1 5">Belongs to the MreC family.</text>
</comment>
<name>A0A0E3W3G4_9FIRM</name>
<evidence type="ECO:0000256" key="4">
    <source>
        <dbReference type="ARBA" id="ARBA00032089"/>
    </source>
</evidence>
<proteinExistence type="inferred from homology"/>
<dbReference type="STRING" id="690567.1916"/>
<dbReference type="GO" id="GO:0008360">
    <property type="term" value="P:regulation of cell shape"/>
    <property type="evidence" value="ECO:0007669"/>
    <property type="project" value="UniProtKB-KW"/>
</dbReference>
<evidence type="ECO:0000256" key="6">
    <source>
        <dbReference type="SAM" id="Coils"/>
    </source>
</evidence>
<dbReference type="Gene3D" id="2.40.10.340">
    <property type="entry name" value="Rod shape-determining protein MreC, domain 1"/>
    <property type="match status" value="1"/>
</dbReference>
<dbReference type="PANTHER" id="PTHR34138:SF1">
    <property type="entry name" value="CELL SHAPE-DETERMINING PROTEIN MREC"/>
    <property type="match status" value="1"/>
</dbReference>
<dbReference type="Pfam" id="PF04085">
    <property type="entry name" value="MreC"/>
    <property type="match status" value="1"/>
</dbReference>
<organism evidence="8 9">
    <name type="scientific">Syntrophomonas zehnderi OL-4</name>
    <dbReference type="NCBI Taxonomy" id="690567"/>
    <lineage>
        <taxon>Bacteria</taxon>
        <taxon>Bacillati</taxon>
        <taxon>Bacillota</taxon>
        <taxon>Clostridia</taxon>
        <taxon>Eubacteriales</taxon>
        <taxon>Syntrophomonadaceae</taxon>
        <taxon>Syntrophomonas</taxon>
    </lineage>
</organism>
<dbReference type="AlphaFoldDB" id="A0A0E3W3G4"/>
<accession>A0A0E3W3G4</accession>
<protein>
    <recommendedName>
        <fullName evidence="2 5">Cell shape-determining protein MreC</fullName>
    </recommendedName>
    <alternativeName>
        <fullName evidence="4 5">Cell shape protein MreC</fullName>
    </alternativeName>
</protein>
<dbReference type="InterPro" id="IPR042175">
    <property type="entry name" value="Cell/Rod_MreC_2"/>
</dbReference>
<feature type="domain" description="Rod shape-determining protein MreC beta-barrel core" evidence="7">
    <location>
        <begin position="106"/>
        <end position="253"/>
    </location>
</feature>
<evidence type="ECO:0000256" key="2">
    <source>
        <dbReference type="ARBA" id="ARBA00013855"/>
    </source>
</evidence>
<dbReference type="Proteomes" id="UP000045545">
    <property type="component" value="Unassembled WGS sequence"/>
</dbReference>
<feature type="coiled-coil region" evidence="6">
    <location>
        <begin position="51"/>
        <end position="81"/>
    </location>
</feature>
<keyword evidence="3 5" id="KW-0133">Cell shape</keyword>
<evidence type="ECO:0000313" key="8">
    <source>
        <dbReference type="EMBL" id="CFX80820.1"/>
    </source>
</evidence>
<dbReference type="InterPro" id="IPR042177">
    <property type="entry name" value="Cell/Rod_1"/>
</dbReference>
<keyword evidence="6" id="KW-0175">Coiled coil</keyword>
<evidence type="ECO:0000313" key="9">
    <source>
        <dbReference type="Proteomes" id="UP000045545"/>
    </source>
</evidence>
<dbReference type="InterPro" id="IPR007221">
    <property type="entry name" value="MreC"/>
</dbReference>
<sequence length="268" mass="29816">MLLATMRYTSSTRAEITVAEKLLRDSYAPLQSGLNEMRRGINGLGLHFAEKKNMNAKIKQLNREKAQLTMENQRLQEYEAETLRLRKLLNFGEENKEQFGLEYARVIARSPNNWFKVITIDKGAEDGIAQGMPVISPDGLVGRISNTSQHSAQVTLITDREMAVGVILQDSRETRGIIEGTGDSYSLAMINIPYYAKVKKGEKVITSGLSEFYPKGIQIGTIQSVKRESNGLLLSATVKPAVQFDKLEEVMVIAKYNPVSESGINEGE</sequence>
<dbReference type="PIRSF" id="PIRSF038471">
    <property type="entry name" value="MreC"/>
    <property type="match status" value="1"/>
</dbReference>
<dbReference type="EMBL" id="CGIH01000031">
    <property type="protein sequence ID" value="CFX80820.1"/>
    <property type="molecule type" value="Genomic_DNA"/>
</dbReference>
<evidence type="ECO:0000256" key="1">
    <source>
        <dbReference type="ARBA" id="ARBA00009369"/>
    </source>
</evidence>